<organism evidence="1 2">
    <name type="scientific">Conidiobolus coronatus (strain ATCC 28846 / CBS 209.66 / NRRL 28638)</name>
    <name type="common">Delacroixia coronata</name>
    <dbReference type="NCBI Taxonomy" id="796925"/>
    <lineage>
        <taxon>Eukaryota</taxon>
        <taxon>Fungi</taxon>
        <taxon>Fungi incertae sedis</taxon>
        <taxon>Zoopagomycota</taxon>
        <taxon>Entomophthoromycotina</taxon>
        <taxon>Entomophthoromycetes</taxon>
        <taxon>Entomophthorales</taxon>
        <taxon>Ancylistaceae</taxon>
        <taxon>Conidiobolus</taxon>
    </lineage>
</organism>
<protein>
    <submittedName>
        <fullName evidence="1">Uncharacterized protein</fullName>
    </submittedName>
</protein>
<proteinExistence type="predicted"/>
<dbReference type="Proteomes" id="UP000070444">
    <property type="component" value="Unassembled WGS sequence"/>
</dbReference>
<gene>
    <name evidence="1" type="ORF">CONCODRAFT_9802</name>
</gene>
<evidence type="ECO:0000313" key="2">
    <source>
        <dbReference type="Proteomes" id="UP000070444"/>
    </source>
</evidence>
<evidence type="ECO:0000313" key="1">
    <source>
        <dbReference type="EMBL" id="KXN68071.1"/>
    </source>
</evidence>
<name>A0A137NZI3_CONC2</name>
<keyword evidence="2" id="KW-1185">Reference proteome</keyword>
<dbReference type="EMBL" id="KQ964598">
    <property type="protein sequence ID" value="KXN68071.1"/>
    <property type="molecule type" value="Genomic_DNA"/>
</dbReference>
<accession>A0A137NZI3</accession>
<dbReference type="AlphaFoldDB" id="A0A137NZI3"/>
<sequence length="235" mass="26522">MTIYEMHSRGYTLLIRITALDKASALQLERIAIKSLDQPVTEMDKTSVKASDIRLSPSCWGIATPLKSLKSYVVGGPEWGTKERNGLYLRNIIDVPHDWTLYRYGIDKENGHHALSICPSKVNTFNCLTIDVVIRREVDDLTNYKERNIQIEAKFSHSRDKTISYYNKEGIIKLSGENGTELKGKTPQSIVDAIDEVLRKSYGKSVNYWVYGGGKKGKNCVDFALEMEAKLLTIA</sequence>
<reference evidence="1 2" key="1">
    <citation type="journal article" date="2015" name="Genome Biol. Evol.">
        <title>Phylogenomic analyses indicate that early fungi evolved digesting cell walls of algal ancestors of land plants.</title>
        <authorList>
            <person name="Chang Y."/>
            <person name="Wang S."/>
            <person name="Sekimoto S."/>
            <person name="Aerts A.L."/>
            <person name="Choi C."/>
            <person name="Clum A."/>
            <person name="LaButti K.M."/>
            <person name="Lindquist E.A."/>
            <person name="Yee Ngan C."/>
            <person name="Ohm R.A."/>
            <person name="Salamov A.A."/>
            <person name="Grigoriev I.V."/>
            <person name="Spatafora J.W."/>
            <person name="Berbee M.L."/>
        </authorList>
    </citation>
    <scope>NUCLEOTIDE SEQUENCE [LARGE SCALE GENOMIC DNA]</scope>
    <source>
        <strain evidence="1 2">NRRL 28638</strain>
    </source>
</reference>